<name>A0A2S9J1J0_9SPHI</name>
<evidence type="ECO:0000313" key="3">
    <source>
        <dbReference type="EMBL" id="PRD46655.1"/>
    </source>
</evidence>
<dbReference type="EMBL" id="PVBQ01000011">
    <property type="protein sequence ID" value="PRD46655.1"/>
    <property type="molecule type" value="Genomic_DNA"/>
</dbReference>
<sequence length="192" mass="22031">MNTIKYIFMFGVIAVLASCASVKYNTTRVQNQDFQQYKTYSWLPPVDSLSKNYFNNDIAKTNILNAANKELEALGLQYSKDNPDILFRYITIVNNKSRMVYSPSYGWGGWGPWGMGWGMMGWGWGMGWGGYSYPVGHEKYRYAHLIIEAVDRRTNSVVWQARGSSEVKAPERTINKLPQIVNGIFKQYPIQK</sequence>
<gene>
    <name evidence="3" type="ORF">C5745_13670</name>
</gene>
<dbReference type="PROSITE" id="PS51257">
    <property type="entry name" value="PROKAR_LIPOPROTEIN"/>
    <property type="match status" value="1"/>
</dbReference>
<reference evidence="3 4" key="1">
    <citation type="submission" date="2018-02" db="EMBL/GenBank/DDBJ databases">
        <title>The draft genome of Sphingobacterium sp. 5JN-11.</title>
        <authorList>
            <person name="Liu L."/>
            <person name="Li L."/>
            <person name="Liang L."/>
            <person name="Zhang X."/>
            <person name="Wang T."/>
        </authorList>
    </citation>
    <scope>NUCLEOTIDE SEQUENCE [LARGE SCALE GENOMIC DNA]</scope>
    <source>
        <strain evidence="3 4">5JN-11</strain>
    </source>
</reference>
<dbReference type="Gene3D" id="3.30.160.670">
    <property type="match status" value="1"/>
</dbReference>
<evidence type="ECO:0000259" key="2">
    <source>
        <dbReference type="Pfam" id="PF13590"/>
    </source>
</evidence>
<dbReference type="InterPro" id="IPR025411">
    <property type="entry name" value="DUF4136"/>
</dbReference>
<proteinExistence type="predicted"/>
<evidence type="ECO:0000313" key="4">
    <source>
        <dbReference type="Proteomes" id="UP000239711"/>
    </source>
</evidence>
<feature type="domain" description="DUF4136" evidence="2">
    <location>
        <begin position="28"/>
        <end position="189"/>
    </location>
</feature>
<dbReference type="RefSeq" id="WP_105717577.1">
    <property type="nucleotide sequence ID" value="NZ_PVBQ01000011.1"/>
</dbReference>
<comment type="caution">
    <text evidence="3">The sequence shown here is derived from an EMBL/GenBank/DDBJ whole genome shotgun (WGS) entry which is preliminary data.</text>
</comment>
<dbReference type="AlphaFoldDB" id="A0A2S9J1J0"/>
<dbReference type="Pfam" id="PF13590">
    <property type="entry name" value="DUF4136"/>
    <property type="match status" value="1"/>
</dbReference>
<keyword evidence="1" id="KW-0732">Signal</keyword>
<evidence type="ECO:0000256" key="1">
    <source>
        <dbReference type="SAM" id="SignalP"/>
    </source>
</evidence>
<accession>A0A2S9J1J0</accession>
<feature type="signal peptide" evidence="1">
    <location>
        <begin position="1"/>
        <end position="20"/>
    </location>
</feature>
<feature type="chain" id="PRO_5015674019" evidence="1">
    <location>
        <begin position="21"/>
        <end position="192"/>
    </location>
</feature>
<keyword evidence="4" id="KW-1185">Reference proteome</keyword>
<dbReference type="OrthoDB" id="118896at2"/>
<protein>
    <submittedName>
        <fullName evidence="3">DUF4136 domain-containing protein</fullName>
    </submittedName>
</protein>
<dbReference type="Proteomes" id="UP000239711">
    <property type="component" value="Unassembled WGS sequence"/>
</dbReference>
<organism evidence="3 4">
    <name type="scientific">Sphingobacterium haloxyli</name>
    <dbReference type="NCBI Taxonomy" id="2100533"/>
    <lineage>
        <taxon>Bacteria</taxon>
        <taxon>Pseudomonadati</taxon>
        <taxon>Bacteroidota</taxon>
        <taxon>Sphingobacteriia</taxon>
        <taxon>Sphingobacteriales</taxon>
        <taxon>Sphingobacteriaceae</taxon>
        <taxon>Sphingobacterium</taxon>
    </lineage>
</organism>